<evidence type="ECO:0000313" key="1">
    <source>
        <dbReference type="EMBL" id="MBB4226543.1"/>
    </source>
</evidence>
<protein>
    <recommendedName>
        <fullName evidence="3">Acetyltransferase (GNAT) family protein</fullName>
    </recommendedName>
</protein>
<dbReference type="EMBL" id="JACIFX010000001">
    <property type="protein sequence ID" value="MBB4226543.1"/>
    <property type="molecule type" value="Genomic_DNA"/>
</dbReference>
<keyword evidence="2" id="KW-1185">Reference proteome</keyword>
<evidence type="ECO:0000313" key="2">
    <source>
        <dbReference type="Proteomes" id="UP000551353"/>
    </source>
</evidence>
<sequence>MIAYYALASGAVEQPEAPDCFRRNMPDPVPVAFLGRLAIDRTYQGRGLDRALVAMRACVCSMPLKSSVFAACWYMRFPMMREPSMRQSVFCLRRQTP</sequence>
<gene>
    <name evidence="1" type="ORF">GGD56_000363</name>
</gene>
<reference evidence="1 2" key="1">
    <citation type="submission" date="2020-08" db="EMBL/GenBank/DDBJ databases">
        <title>Genomic Encyclopedia of Type Strains, Phase IV (KMG-V): Genome sequencing to study the core and pangenomes of soil and plant-associated prokaryotes.</title>
        <authorList>
            <person name="Whitman W."/>
        </authorList>
    </citation>
    <scope>NUCLEOTIDE SEQUENCE [LARGE SCALE GENOMIC DNA]</scope>
    <source>
        <strain evidence="1 2">SEMIA 4087</strain>
    </source>
</reference>
<dbReference type="Gene3D" id="3.40.630.30">
    <property type="match status" value="1"/>
</dbReference>
<organism evidence="1 2">
    <name type="scientific">Rhizobium mongolense</name>
    <dbReference type="NCBI Taxonomy" id="57676"/>
    <lineage>
        <taxon>Bacteria</taxon>
        <taxon>Pseudomonadati</taxon>
        <taxon>Pseudomonadota</taxon>
        <taxon>Alphaproteobacteria</taxon>
        <taxon>Hyphomicrobiales</taxon>
        <taxon>Rhizobiaceae</taxon>
        <taxon>Rhizobium/Agrobacterium group</taxon>
        <taxon>Rhizobium</taxon>
    </lineage>
</organism>
<proteinExistence type="predicted"/>
<dbReference type="Proteomes" id="UP000551353">
    <property type="component" value="Unassembled WGS sequence"/>
</dbReference>
<accession>A0ABR6IFA7</accession>
<comment type="caution">
    <text evidence="1">The sequence shown here is derived from an EMBL/GenBank/DDBJ whole genome shotgun (WGS) entry which is preliminary data.</text>
</comment>
<evidence type="ECO:0008006" key="3">
    <source>
        <dbReference type="Google" id="ProtNLM"/>
    </source>
</evidence>
<name>A0ABR6IFA7_9HYPH</name>